<name>F2G9B2_ALTMD</name>
<dbReference type="Proteomes" id="UP000001870">
    <property type="component" value="Chromosome"/>
</dbReference>
<dbReference type="EMBL" id="CP001103">
    <property type="protein sequence ID" value="AEA97791.1"/>
    <property type="molecule type" value="Genomic_DNA"/>
</dbReference>
<dbReference type="AlphaFoldDB" id="F2G9B2"/>
<protein>
    <submittedName>
        <fullName evidence="2">Uncharacterized protein</fullName>
    </submittedName>
</protein>
<evidence type="ECO:0000313" key="2">
    <source>
        <dbReference type="EMBL" id="AEA97791.1"/>
    </source>
</evidence>
<reference evidence="2 3" key="2">
    <citation type="journal article" date="2015" name="Antonie Van Leeuwenhoek">
        <title>Ecophysiological diversity of a novel member of the genus Alteromonas, and description of Alteromonas mediterranea sp. nov.</title>
        <authorList>
            <person name="Ivanova E.P."/>
            <person name="Lopez-Perez M."/>
            <person name="Zabalos M."/>
            <person name="Nguyen S.H."/>
            <person name="Webb H.K."/>
            <person name="Ryan J."/>
            <person name="Lagutin K."/>
            <person name="Vyssotski M."/>
            <person name="Crawford R.J."/>
            <person name="Rodriguez-Valera F."/>
        </authorList>
    </citation>
    <scope>NUCLEOTIDE SEQUENCE [LARGE SCALE GENOMIC DNA]</scope>
    <source>
        <strain evidence="3">DSM 17117 / CIP 110805 / LMG 28347 / Deep ecotype</strain>
    </source>
</reference>
<keyword evidence="1" id="KW-0812">Transmembrane</keyword>
<dbReference type="KEGG" id="amc:MADE_1008255"/>
<accession>F2G9B2</accession>
<proteinExistence type="predicted"/>
<dbReference type="HOGENOM" id="CLU_985667_0_0_6"/>
<reference evidence="2 3" key="1">
    <citation type="journal article" date="2008" name="ISME J.">
        <title>Comparative genomics of two ecotypes of the marine planktonic copiotroph Alteromonas macleodii suggests alternative lifestyles associated with different kinds of particulate organic matter.</title>
        <authorList>
            <person name="Ivars-Martinez E."/>
            <person name="Martin-Cuadrado A.B."/>
            <person name="D'Auria G."/>
            <person name="Mira A."/>
            <person name="Ferriera S."/>
            <person name="Johnson J."/>
            <person name="Friedman R."/>
            <person name="Rodriguez-Valera F."/>
        </authorList>
    </citation>
    <scope>NUCLEOTIDE SEQUENCE [LARGE SCALE GENOMIC DNA]</scope>
    <source>
        <strain evidence="3">DSM 17117 / CIP 110805 / LMG 28347 / Deep ecotype</strain>
    </source>
</reference>
<evidence type="ECO:0000313" key="3">
    <source>
        <dbReference type="Proteomes" id="UP000001870"/>
    </source>
</evidence>
<gene>
    <name evidence="2" type="ordered locus">MADE_1008255</name>
</gene>
<sequence>MNISYRQLLSSIAFIFASFSVNSAIVTYNFNGVVSEIENSALEFFDPFDLLGEQVTGSFTLDTSAPIRGRLETGYYWWSVHDNDRPALTSSVEFGDMLFRLNNEGVYQAEYDEYYPEEILEMYDGPTYDDGYIGDGISLKDYARQTTLFSNGNIDTTLHLSFGFYDLLNDFLAFGEDTLLRDEMPDFASPVSWFDNDLTSDTQSGGGSLRLIERVDDVNAGVTYPVDSTVRFTLTSVETIKVSSPSIGALLLLTLIMLSHFRFNLFIRRKFK</sequence>
<keyword evidence="1" id="KW-1133">Transmembrane helix</keyword>
<dbReference type="RefSeq" id="WP_012518123.1">
    <property type="nucleotide sequence ID" value="NC_011138.3"/>
</dbReference>
<feature type="transmembrane region" description="Helical" evidence="1">
    <location>
        <begin position="247"/>
        <end position="267"/>
    </location>
</feature>
<organism evidence="2 3">
    <name type="scientific">Alteromonas mediterranea (strain DSM 17117 / CIP 110805 / LMG 28347 / Deep ecotype)</name>
    <dbReference type="NCBI Taxonomy" id="1774373"/>
    <lineage>
        <taxon>Bacteria</taxon>
        <taxon>Pseudomonadati</taxon>
        <taxon>Pseudomonadota</taxon>
        <taxon>Gammaproteobacteria</taxon>
        <taxon>Alteromonadales</taxon>
        <taxon>Alteromonadaceae</taxon>
        <taxon>Alteromonas/Salinimonas group</taxon>
        <taxon>Alteromonas</taxon>
    </lineage>
</organism>
<keyword evidence="3" id="KW-1185">Reference proteome</keyword>
<keyword evidence="1" id="KW-0472">Membrane</keyword>
<evidence type="ECO:0000256" key="1">
    <source>
        <dbReference type="SAM" id="Phobius"/>
    </source>
</evidence>